<proteinExistence type="predicted"/>
<evidence type="ECO:0000256" key="1">
    <source>
        <dbReference type="PROSITE-ProRule" id="PRU00042"/>
    </source>
</evidence>
<dbReference type="SUPFAM" id="SSF53098">
    <property type="entry name" value="Ribonuclease H-like"/>
    <property type="match status" value="1"/>
</dbReference>
<keyword evidence="7" id="KW-1185">Reference proteome</keyword>
<feature type="domain" description="C2H2-type" evidence="3">
    <location>
        <begin position="2289"/>
        <end position="2317"/>
    </location>
</feature>
<dbReference type="SUPFAM" id="SSF56219">
    <property type="entry name" value="DNase I-like"/>
    <property type="match status" value="1"/>
</dbReference>
<reference evidence="5" key="1">
    <citation type="submission" date="2022-10" db="EMBL/GenBank/DDBJ databases">
        <authorList>
            <person name="Chen Y."/>
            <person name="Dougan E. K."/>
            <person name="Chan C."/>
            <person name="Rhodes N."/>
            <person name="Thang M."/>
        </authorList>
    </citation>
    <scope>NUCLEOTIDE SEQUENCE</scope>
</reference>
<feature type="domain" description="RNase H type-1" evidence="4">
    <location>
        <begin position="980"/>
        <end position="1128"/>
    </location>
</feature>
<dbReference type="InterPro" id="IPR036691">
    <property type="entry name" value="Endo/exonu/phosph_ase_sf"/>
</dbReference>
<comment type="caution">
    <text evidence="5">The sequence shown here is derived from an EMBL/GenBank/DDBJ whole genome shotgun (WGS) entry which is preliminary data.</text>
</comment>
<reference evidence="6" key="2">
    <citation type="submission" date="2024-04" db="EMBL/GenBank/DDBJ databases">
        <authorList>
            <person name="Chen Y."/>
            <person name="Shah S."/>
            <person name="Dougan E. K."/>
            <person name="Thang M."/>
            <person name="Chan C."/>
        </authorList>
    </citation>
    <scope>NUCLEOTIDE SEQUENCE [LARGE SCALE GENOMIC DNA]</scope>
</reference>
<dbReference type="PANTHER" id="PTHR47027">
    <property type="entry name" value="REVERSE TRANSCRIPTASE DOMAIN-CONTAINING PROTEIN"/>
    <property type="match status" value="1"/>
</dbReference>
<evidence type="ECO:0000259" key="4">
    <source>
        <dbReference type="PROSITE" id="PS50879"/>
    </source>
</evidence>
<dbReference type="Gene3D" id="3.30.420.10">
    <property type="entry name" value="Ribonuclease H-like superfamily/Ribonuclease H"/>
    <property type="match status" value="1"/>
</dbReference>
<dbReference type="EMBL" id="CAMXCT030000003">
    <property type="protein sequence ID" value="CAL4759642.1"/>
    <property type="molecule type" value="Genomic_DNA"/>
</dbReference>
<feature type="region of interest" description="Disordered" evidence="2">
    <location>
        <begin position="156"/>
        <end position="189"/>
    </location>
</feature>
<evidence type="ECO:0008006" key="8">
    <source>
        <dbReference type="Google" id="ProtNLM"/>
    </source>
</evidence>
<sequence length="2877" mass="325844">MNWQHYAVDEPTFQAPWTALQAAVQLAHAIGESPELRIDLVSLGKPKRCRPKVSFSSSLQLVVEYEDANIAVNRQVPFDDFCQWSNTPWISRSFCYPFLHGDNALADPLPNSVLISDSRPIDHDVSSFMQTAPKVHQLRDALPIFRPLHLQATPGHGDDAFPQRHHRPDDDDPMSGDDETEVTDDSASSSSAATVLQCVCLYHLDDPPVYGRIDWTDYVQMMHDAAMLLQIDDDQLLGLFDIEVTLPDLPPDVVPLIAYIVEDVIQGGLRSLALVDIEVHANQCEAHYFTAPTIDRSVIPMPLIADRRAVFQTAEVDLYCAHERDRCLLYHNLQPIFTQLNPRLNIRSGAYLKIILPPPEGCDLPTGQVLHYSRVPPDIDFVRDNSPSALSGYSPSLVPSEEIRQEYGRADDVGLLQIDIQTTLPSFRMPKMPTQLQNGQGLQCSFTDDFLRTVRLWQQAADDIPEFPAPADDISNFAPWIQDLHEVWQDGAHIGPGNVEMLARLETWFSDHWNYQRCYNSRMAVLGADYDNWEFQLKQLWRERIMPGAVIEFFMVSPLPEDAAAQTIGQLIIVQRPVRFQRSIIVSVYDNEYDQGRPHSMAIVTGDRVDTQSVKNMIDAIADCPPEQPSNACALWFGNRQFQPEERAYARHGHAFRFLIHRRRHDAWDNMTDLDDLHLRDRVASLNSGQALPFPLAHMVHSPAWMQELRRHFDDLAAVEREDEGQVAYVQTWHLNGLRAPRCQSPRAVRLRNDATAWFQTLIMAWRDRIDVRLNTDIFWIDPTPVNSPRQSFIGHLIVAQELQSHHGAVLLSATTHRGTQEDSHYVALHHPDRLSHRSAIEVFPIPSTLMGLPISVRRDSQLLPEDGSMRIGHGDHIAIDIIAPSDTTTNDQDPTAEPTAFLQTSMTRSSTQAAGTPIALADHIPAPVWTSIDCSKIDFLRRQLLEHCPGPVLFDTSTLSCSKATLRELASIEPWTHETPTKFEFFTDGSYRRAHLTAAAGVVMIVHTSEGQRFGGYQSAWCWQAPSAPRSEATAVILALHWAMSMICYWGYTQIPIDFHYDSTYVGQVAQGQSASISNNDMTAVVRSLALWTEQLHGCKPRWFHVKGHSDHPWNELADTIAASVRTPSDASFDMTLLMNICTFDALDLIPLQWLWLYERSLWNAQDAPILHGLQWRVNCIDPLTSVPLAENHPFMLRHPHTSTNDEEIEAMWIRCATANVLTMYPDQKHASTFFGARAEHLEGMFTRRKVQCIGLQETRSKRQGHDVFGSFHVFSSPATARGCNGMQLWFARTLHTSQGPIQFGHEHFRILHGDERRLIVRLRHPSLKLLLIVLHAPSEDDFEVVRQWWTTTSSLIPSGMASWTWFVMCDANSRVGSIQSKAIGSFGATTENERGAIFHEWLCSHGLWLPQTFEQSHIGPHDTWTHPTLARARIDFIGITDNIAYNHVSTWVEDEIDLSLARKDHECVCADICLPLIKTTTPSSSAPNAQLSEWPLWHHDVHTHAALLQNHFTTWMPTKKKVIPRKTHLSPDTVHLIRQKKTAFNRVKDLNKQWRHHILRTFMRAWRFSDDSFSLADHDVKFSFRDIAWAEEIYRQASLRVCVAVRNDDCRFYCDIAEDTGKNNLRCNGPTTAQQAHHYCALEDGTQTTYEDLLTDCYDFQKAQIADMPLVVHLNQLPSRIDVEHRLQQISANRAPGLDGLPPSFIRTSGSDLAEHLTLLAFKMWVLGHEPIQFKGGLLHSISKKVHSNDVANMRGILLVDVIGKVMHAILRQRFIPTVTAWKHPLQLGGFPHCTTLFATHYLRAFQIKAAELKLSSAVLFIDVKSAFHCMVRQVLFGPNPTIPESLRDLLGQTDCDVDALLSEIMKTSSDFLRDVPICDQRLLQDAHHFTWFSLGGDATAYRTSRGSRPGSPLADIAFNAMMVYVLDELHHKLGHIAVLQQGFEHLAMHAPPVTWVDDVAIPIVTPTADSLETALVEVAEASVQAFRKFGLTLNFKHKKTEAVVSFRADGAPDHRRTLMVEKMGNLLLPTLHTSLKCVASYEHLGTIFSADGDLKHEITHRRARATQAYRQVSKQILRNRHVPIDARLKLFESLVIPVLLHGSGNWMLLTQRQFQSLHSCIMKWQRSIVNDGCWTDDQHSDFELQCQWKLAPLALRLAKARLLHAFHCAVAGPVILIDFITASAASEKGWFAALRRAFTWLSEMDNCFCPTTLIDADPACIMSWLTQNAEKGPRTVRRLYRRSILQNHVLGDAIQLHKQLMRSFLHGGAKFEETGQTIPVLTDRLHECTWCSQSFDSRQKLQVHLWLAHQQISEERRFVFSDTCLACRRCFWSAARMQQHLRYSRKHQRGCYAQLTWRYAPLAEACAVEVPDDLRGYARLPAVLVASPCSTPAEEIAATYEEALNQLRASWTHEGFPDVLDETLQIEVFCKADEIVNAWKPVASVDPDEVVFEIANYIGDNDSKLWAFCLWLRTTLVYRRFAHLAPCTFRRLRLALHDLEDSTTLGRLLAWQHRMESAFIPAGTGPMDGHARNTHDVEVLVDPFALQRVCFEPFLLPISFMPDCLQVPFTMENGIPTLWILHLFSGRRRRGDCHFWTQCFKDFVPGYQLCILSVDTAIHPIQGNLDRGPVFNKLVNIIRKRRFAAGLTGPPCETFSAARHLCLPDGRHPRPLRSFDMPWMIPERTGRELYQTLIGSRLLLHSFILEVELTMTGAGSLMEHPKEHPLPERASVWRTPCHQQLLMSLPGAHQHEVEQWQYGSSGIKPTTLRALNLGPPAIVARALSEHVDPLAIRPINPLKGRNKDGSFKTAAAKEYPSQMCRALIHAIASGIKHRLDCCGSVEGEPLSTSEAKWIEELYSAAGHLSGRFLPDFQG</sequence>
<gene>
    <name evidence="5" type="ORF">C1SCF055_LOCUS920</name>
</gene>
<dbReference type="PROSITE" id="PS50879">
    <property type="entry name" value="RNASE_H_1"/>
    <property type="match status" value="1"/>
</dbReference>
<dbReference type="GO" id="GO:0004523">
    <property type="term" value="F:RNA-DNA hybrid ribonuclease activity"/>
    <property type="evidence" value="ECO:0007669"/>
    <property type="project" value="InterPro"/>
</dbReference>
<protein>
    <recommendedName>
        <fullName evidence="8">RNase H type-1 domain-containing protein</fullName>
    </recommendedName>
</protein>
<dbReference type="GO" id="GO:0003676">
    <property type="term" value="F:nucleic acid binding"/>
    <property type="evidence" value="ECO:0007669"/>
    <property type="project" value="InterPro"/>
</dbReference>
<evidence type="ECO:0000256" key="2">
    <source>
        <dbReference type="SAM" id="MobiDB-lite"/>
    </source>
</evidence>
<dbReference type="Proteomes" id="UP001152797">
    <property type="component" value="Unassembled WGS sequence"/>
</dbReference>
<evidence type="ECO:0000259" key="3">
    <source>
        <dbReference type="PROSITE" id="PS50157"/>
    </source>
</evidence>
<keyword evidence="1" id="KW-0479">Metal-binding</keyword>
<feature type="compositionally biased region" description="Acidic residues" evidence="2">
    <location>
        <begin position="170"/>
        <end position="184"/>
    </location>
</feature>
<keyword evidence="1" id="KW-0862">Zinc</keyword>
<dbReference type="GO" id="GO:0008270">
    <property type="term" value="F:zinc ion binding"/>
    <property type="evidence" value="ECO:0007669"/>
    <property type="project" value="UniProtKB-KW"/>
</dbReference>
<dbReference type="OrthoDB" id="410104at2759"/>
<dbReference type="Pfam" id="PF00075">
    <property type="entry name" value="RNase_H"/>
    <property type="match status" value="1"/>
</dbReference>
<evidence type="ECO:0000313" key="5">
    <source>
        <dbReference type="EMBL" id="CAI3972330.1"/>
    </source>
</evidence>
<organism evidence="5">
    <name type="scientific">Cladocopium goreaui</name>
    <dbReference type="NCBI Taxonomy" id="2562237"/>
    <lineage>
        <taxon>Eukaryota</taxon>
        <taxon>Sar</taxon>
        <taxon>Alveolata</taxon>
        <taxon>Dinophyceae</taxon>
        <taxon>Suessiales</taxon>
        <taxon>Symbiodiniaceae</taxon>
        <taxon>Cladocopium</taxon>
    </lineage>
</organism>
<dbReference type="Gene3D" id="3.60.10.10">
    <property type="entry name" value="Endonuclease/exonuclease/phosphatase"/>
    <property type="match status" value="1"/>
</dbReference>
<dbReference type="PROSITE" id="PS00028">
    <property type="entry name" value="ZINC_FINGER_C2H2_1"/>
    <property type="match status" value="1"/>
</dbReference>
<evidence type="ECO:0000313" key="6">
    <source>
        <dbReference type="EMBL" id="CAL1125705.1"/>
    </source>
</evidence>
<dbReference type="InterPro" id="IPR012337">
    <property type="entry name" value="RNaseH-like_sf"/>
</dbReference>
<dbReference type="InterPro" id="IPR036397">
    <property type="entry name" value="RNaseH_sf"/>
</dbReference>
<name>A0A9P1BGI7_9DINO</name>
<dbReference type="EMBL" id="CAMXCT010000003">
    <property type="protein sequence ID" value="CAI3972330.1"/>
    <property type="molecule type" value="Genomic_DNA"/>
</dbReference>
<dbReference type="InterPro" id="IPR002156">
    <property type="entry name" value="RNaseH_domain"/>
</dbReference>
<evidence type="ECO:0000313" key="7">
    <source>
        <dbReference type="Proteomes" id="UP001152797"/>
    </source>
</evidence>
<keyword evidence="1" id="KW-0863">Zinc-finger</keyword>
<dbReference type="EMBL" id="CAMXCT020000003">
    <property type="protein sequence ID" value="CAL1125705.1"/>
    <property type="molecule type" value="Genomic_DNA"/>
</dbReference>
<dbReference type="PANTHER" id="PTHR47027:SF20">
    <property type="entry name" value="REVERSE TRANSCRIPTASE-LIKE PROTEIN WITH RNA-DIRECTED DNA POLYMERASE DOMAIN"/>
    <property type="match status" value="1"/>
</dbReference>
<accession>A0A9P1BGI7</accession>
<dbReference type="PROSITE" id="PS50157">
    <property type="entry name" value="ZINC_FINGER_C2H2_2"/>
    <property type="match status" value="1"/>
</dbReference>
<dbReference type="InterPro" id="IPR013087">
    <property type="entry name" value="Znf_C2H2_type"/>
</dbReference>